<dbReference type="InterPro" id="IPR043595">
    <property type="entry name" value="FaeB/C/D"/>
</dbReference>
<evidence type="ECO:0000256" key="4">
    <source>
        <dbReference type="ARBA" id="ARBA00022651"/>
    </source>
</evidence>
<dbReference type="SUPFAM" id="SSF53474">
    <property type="entry name" value="alpha/beta-Hydrolases"/>
    <property type="match status" value="1"/>
</dbReference>
<dbReference type="GO" id="GO:0030600">
    <property type="term" value="F:feruloyl esterase activity"/>
    <property type="evidence" value="ECO:0007669"/>
    <property type="project" value="UniProtKB-EC"/>
</dbReference>
<dbReference type="Proteomes" id="UP000016931">
    <property type="component" value="Unassembled WGS sequence"/>
</dbReference>
<protein>
    <recommendedName>
        <fullName evidence="2">feruloyl esterase</fullName>
        <ecNumber evidence="2">3.1.1.73</ecNumber>
    </recommendedName>
</protein>
<accession>M3D8P7</accession>
<evidence type="ECO:0000256" key="9">
    <source>
        <dbReference type="ARBA" id="ARBA00034075"/>
    </source>
</evidence>
<comment type="catalytic activity">
    <reaction evidence="9">
        <text>feruloyl-polysaccharide + H2O = ferulate + polysaccharide.</text>
        <dbReference type="EC" id="3.1.1.73"/>
    </reaction>
</comment>
<keyword evidence="3" id="KW-0964">Secreted</keyword>
<dbReference type="GeneID" id="27900066"/>
<organism evidence="10 11">
    <name type="scientific">Sphaerulina musiva (strain SO2202)</name>
    <name type="common">Poplar stem canker fungus</name>
    <name type="synonym">Septoria musiva</name>
    <dbReference type="NCBI Taxonomy" id="692275"/>
    <lineage>
        <taxon>Eukaryota</taxon>
        <taxon>Fungi</taxon>
        <taxon>Dikarya</taxon>
        <taxon>Ascomycota</taxon>
        <taxon>Pezizomycotina</taxon>
        <taxon>Dothideomycetes</taxon>
        <taxon>Dothideomycetidae</taxon>
        <taxon>Mycosphaerellales</taxon>
        <taxon>Mycosphaerellaceae</taxon>
        <taxon>Sphaerulina</taxon>
    </lineage>
</organism>
<keyword evidence="8" id="KW-0624">Polysaccharide degradation</keyword>
<proteinExistence type="predicted"/>
<dbReference type="RefSeq" id="XP_016762626.1">
    <property type="nucleotide sequence ID" value="XM_016902929.1"/>
</dbReference>
<evidence type="ECO:0000256" key="1">
    <source>
        <dbReference type="ARBA" id="ARBA00004613"/>
    </source>
</evidence>
<keyword evidence="11" id="KW-1185">Reference proteome</keyword>
<dbReference type="PANTHER" id="PTHR38050:SF2">
    <property type="entry name" value="FERULOYL ESTERASE C-RELATED"/>
    <property type="match status" value="1"/>
</dbReference>
<reference evidence="10 11" key="1">
    <citation type="journal article" date="2012" name="PLoS Pathog.">
        <title>Diverse lifestyles and strategies of plant pathogenesis encoded in the genomes of eighteen Dothideomycetes fungi.</title>
        <authorList>
            <person name="Ohm R.A."/>
            <person name="Feau N."/>
            <person name="Henrissat B."/>
            <person name="Schoch C.L."/>
            <person name="Horwitz B.A."/>
            <person name="Barry K.W."/>
            <person name="Condon B.J."/>
            <person name="Copeland A.C."/>
            <person name="Dhillon B."/>
            <person name="Glaser F."/>
            <person name="Hesse C.N."/>
            <person name="Kosti I."/>
            <person name="LaButti K."/>
            <person name="Lindquist E.A."/>
            <person name="Lucas S."/>
            <person name="Salamov A.A."/>
            <person name="Bradshaw R.E."/>
            <person name="Ciuffetti L."/>
            <person name="Hamelin R.C."/>
            <person name="Kema G.H.J."/>
            <person name="Lawrence C."/>
            <person name="Scott J.A."/>
            <person name="Spatafora J.W."/>
            <person name="Turgeon B.G."/>
            <person name="de Wit P.J.G.M."/>
            <person name="Zhong S."/>
            <person name="Goodwin S.B."/>
            <person name="Grigoriev I.V."/>
        </authorList>
    </citation>
    <scope>NUCLEOTIDE SEQUENCE [LARGE SCALE GENOMIC DNA]</scope>
    <source>
        <strain evidence="10 11">SO2202</strain>
    </source>
</reference>
<dbReference type="Pfam" id="PF00756">
    <property type="entry name" value="Esterase"/>
    <property type="match status" value="1"/>
</dbReference>
<dbReference type="GO" id="GO:0005576">
    <property type="term" value="C:extracellular region"/>
    <property type="evidence" value="ECO:0007669"/>
    <property type="project" value="UniProtKB-SubCell"/>
</dbReference>
<keyword evidence="6" id="KW-0378">Hydrolase</keyword>
<comment type="subcellular location">
    <subcellularLocation>
        <location evidence="1">Secreted</location>
    </subcellularLocation>
</comment>
<dbReference type="Gene3D" id="3.40.50.1820">
    <property type="entry name" value="alpha/beta hydrolase"/>
    <property type="match status" value="1"/>
</dbReference>
<evidence type="ECO:0000256" key="6">
    <source>
        <dbReference type="ARBA" id="ARBA00022801"/>
    </source>
</evidence>
<dbReference type="OrthoDB" id="424610at2759"/>
<dbReference type="OMA" id="WGHRTCG"/>
<name>M3D8P7_SPHMS</name>
<dbReference type="GO" id="GO:0045493">
    <property type="term" value="P:xylan catabolic process"/>
    <property type="evidence" value="ECO:0007669"/>
    <property type="project" value="UniProtKB-KW"/>
</dbReference>
<evidence type="ECO:0000256" key="8">
    <source>
        <dbReference type="ARBA" id="ARBA00023326"/>
    </source>
</evidence>
<dbReference type="AlphaFoldDB" id="M3D8P7"/>
<dbReference type="InterPro" id="IPR029058">
    <property type="entry name" value="AB_hydrolase_fold"/>
</dbReference>
<dbReference type="STRING" id="692275.M3D8P7"/>
<gene>
    <name evidence="10" type="ORF">SEPMUDRAFT_140250</name>
</gene>
<dbReference type="eggNOG" id="ENOG502SBTI">
    <property type="taxonomic scope" value="Eukaryota"/>
</dbReference>
<evidence type="ECO:0000256" key="2">
    <source>
        <dbReference type="ARBA" id="ARBA00013091"/>
    </source>
</evidence>
<keyword evidence="5" id="KW-0732">Signal</keyword>
<sequence length="309" mass="33972">MGVALPRSQRASTACQNYHHEGYNNGNETHTVRSGNYTRNYTVSVPTGYNDSPRRKWPVIIDFHGNNGTPDQQYNNSRFFDYTAGQQYLVVYPQGVEAHWQGPTYAVKGVDDLQFVTDLTSKIKAEYCVDHDRVYASGKSNGGGFVDLLACSHHGDEFAAFAVAAGALYSSTNSTSCSKKRAMLESHGVADKVIPYAGGVGSGGPLPDVSQWVSWWGQRTCGSNATASDSRNMGGYNTTSYSCGNYTEAIKHYRVFELGHCWPSGTSNNYDASDVFNQTDRKCLDKALDFTPVVLDFFSKWTLPNAPHN</sequence>
<dbReference type="EC" id="3.1.1.73" evidence="2"/>
<dbReference type="InterPro" id="IPR000801">
    <property type="entry name" value="Esterase-like"/>
</dbReference>
<evidence type="ECO:0000256" key="3">
    <source>
        <dbReference type="ARBA" id="ARBA00022525"/>
    </source>
</evidence>
<dbReference type="HOGENOM" id="CLU_027551_4_1_1"/>
<keyword evidence="7" id="KW-0119">Carbohydrate metabolism</keyword>
<dbReference type="EMBL" id="KB456262">
    <property type="protein sequence ID" value="EMF14505.1"/>
    <property type="molecule type" value="Genomic_DNA"/>
</dbReference>
<evidence type="ECO:0000256" key="5">
    <source>
        <dbReference type="ARBA" id="ARBA00022729"/>
    </source>
</evidence>
<evidence type="ECO:0000313" key="10">
    <source>
        <dbReference type="EMBL" id="EMF14505.1"/>
    </source>
</evidence>
<dbReference type="PANTHER" id="PTHR38050">
    <property type="match status" value="1"/>
</dbReference>
<evidence type="ECO:0000256" key="7">
    <source>
        <dbReference type="ARBA" id="ARBA00023277"/>
    </source>
</evidence>
<evidence type="ECO:0000313" key="11">
    <source>
        <dbReference type="Proteomes" id="UP000016931"/>
    </source>
</evidence>
<keyword evidence="4" id="KW-0858">Xylan degradation</keyword>